<dbReference type="GO" id="GO:0005829">
    <property type="term" value="C:cytosol"/>
    <property type="evidence" value="ECO:0007669"/>
    <property type="project" value="TreeGrafter"/>
</dbReference>
<comment type="similarity">
    <text evidence="1 3">Belongs to the class-III pyridoxal-phosphate-dependent aminotransferase family.</text>
</comment>
<dbReference type="Gene3D" id="3.90.1150.10">
    <property type="entry name" value="Aspartate Aminotransferase, domain 1"/>
    <property type="match status" value="1"/>
</dbReference>
<dbReference type="InterPro" id="IPR005814">
    <property type="entry name" value="Aminotrans_3"/>
</dbReference>
<dbReference type="STRING" id="1160509.A0A3N4I3J3"/>
<dbReference type="OrthoDB" id="5413019at2759"/>
<dbReference type="Pfam" id="PF00202">
    <property type="entry name" value="Aminotran_3"/>
    <property type="match status" value="1"/>
</dbReference>
<evidence type="ECO:0000313" key="4">
    <source>
        <dbReference type="EMBL" id="RPA78670.1"/>
    </source>
</evidence>
<dbReference type="GO" id="GO:0008483">
    <property type="term" value="F:transaminase activity"/>
    <property type="evidence" value="ECO:0007669"/>
    <property type="project" value="InterPro"/>
</dbReference>
<evidence type="ECO:0000256" key="1">
    <source>
        <dbReference type="ARBA" id="ARBA00008954"/>
    </source>
</evidence>
<dbReference type="InterPro" id="IPR015424">
    <property type="entry name" value="PyrdxlP-dep_Trfase"/>
</dbReference>
<dbReference type="PANTHER" id="PTHR43094:SF1">
    <property type="entry name" value="AMINOTRANSFERASE CLASS-III"/>
    <property type="match status" value="1"/>
</dbReference>
<dbReference type="NCBIfam" id="NF005685">
    <property type="entry name" value="PRK07483.1"/>
    <property type="match status" value="1"/>
</dbReference>
<dbReference type="SUPFAM" id="SSF53383">
    <property type="entry name" value="PLP-dependent transferases"/>
    <property type="match status" value="1"/>
</dbReference>
<dbReference type="InterPro" id="IPR015422">
    <property type="entry name" value="PyrdxlP-dep_Trfase_small"/>
</dbReference>
<protein>
    <submittedName>
        <fullName evidence="4">PLP-dependent transferase</fullName>
    </submittedName>
</protein>
<reference evidence="4 5" key="1">
    <citation type="journal article" date="2018" name="Nat. Ecol. Evol.">
        <title>Pezizomycetes genomes reveal the molecular basis of ectomycorrhizal truffle lifestyle.</title>
        <authorList>
            <person name="Murat C."/>
            <person name="Payen T."/>
            <person name="Noel B."/>
            <person name="Kuo A."/>
            <person name="Morin E."/>
            <person name="Chen J."/>
            <person name="Kohler A."/>
            <person name="Krizsan K."/>
            <person name="Balestrini R."/>
            <person name="Da Silva C."/>
            <person name="Montanini B."/>
            <person name="Hainaut M."/>
            <person name="Levati E."/>
            <person name="Barry K.W."/>
            <person name="Belfiori B."/>
            <person name="Cichocki N."/>
            <person name="Clum A."/>
            <person name="Dockter R.B."/>
            <person name="Fauchery L."/>
            <person name="Guy J."/>
            <person name="Iotti M."/>
            <person name="Le Tacon F."/>
            <person name="Lindquist E.A."/>
            <person name="Lipzen A."/>
            <person name="Malagnac F."/>
            <person name="Mello A."/>
            <person name="Molinier V."/>
            <person name="Miyauchi S."/>
            <person name="Poulain J."/>
            <person name="Riccioni C."/>
            <person name="Rubini A."/>
            <person name="Sitrit Y."/>
            <person name="Splivallo R."/>
            <person name="Traeger S."/>
            <person name="Wang M."/>
            <person name="Zifcakova L."/>
            <person name="Wipf D."/>
            <person name="Zambonelli A."/>
            <person name="Paolocci F."/>
            <person name="Nowrousian M."/>
            <person name="Ottonello S."/>
            <person name="Baldrian P."/>
            <person name="Spatafora J.W."/>
            <person name="Henrissat B."/>
            <person name="Nagy L.G."/>
            <person name="Aury J.M."/>
            <person name="Wincker P."/>
            <person name="Grigoriev I.V."/>
            <person name="Bonfante P."/>
            <person name="Martin F.M."/>
        </authorList>
    </citation>
    <scope>NUCLEOTIDE SEQUENCE [LARGE SCALE GENOMIC DNA]</scope>
    <source>
        <strain evidence="4 5">RN42</strain>
    </source>
</reference>
<dbReference type="PROSITE" id="PS00600">
    <property type="entry name" value="AA_TRANSFER_CLASS_3"/>
    <property type="match status" value="1"/>
</dbReference>
<evidence type="ECO:0000256" key="3">
    <source>
        <dbReference type="RuleBase" id="RU003560"/>
    </source>
</evidence>
<keyword evidence="4" id="KW-0808">Transferase</keyword>
<keyword evidence="2 3" id="KW-0663">Pyridoxal phosphate</keyword>
<accession>A0A3N4I3J3</accession>
<dbReference type="Gene3D" id="3.40.640.10">
    <property type="entry name" value="Type I PLP-dependent aspartate aminotransferase-like (Major domain)"/>
    <property type="match status" value="1"/>
</dbReference>
<gene>
    <name evidence="4" type="ORF">BJ508DRAFT_416409</name>
</gene>
<dbReference type="CDD" id="cd00610">
    <property type="entry name" value="OAT_like"/>
    <property type="match status" value="1"/>
</dbReference>
<dbReference type="AlphaFoldDB" id="A0A3N4I3J3"/>
<keyword evidence="5" id="KW-1185">Reference proteome</keyword>
<dbReference type="InterPro" id="IPR015421">
    <property type="entry name" value="PyrdxlP-dep_Trfase_major"/>
</dbReference>
<dbReference type="GO" id="GO:0030170">
    <property type="term" value="F:pyridoxal phosphate binding"/>
    <property type="evidence" value="ECO:0007669"/>
    <property type="project" value="InterPro"/>
</dbReference>
<name>A0A3N4I3J3_ASCIM</name>
<dbReference type="InterPro" id="IPR049704">
    <property type="entry name" value="Aminotrans_3_PPA_site"/>
</dbReference>
<dbReference type="Proteomes" id="UP000275078">
    <property type="component" value="Unassembled WGS sequence"/>
</dbReference>
<evidence type="ECO:0000313" key="5">
    <source>
        <dbReference type="Proteomes" id="UP000275078"/>
    </source>
</evidence>
<proteinExistence type="inferred from homology"/>
<evidence type="ECO:0000256" key="2">
    <source>
        <dbReference type="ARBA" id="ARBA00022898"/>
    </source>
</evidence>
<organism evidence="4 5">
    <name type="scientific">Ascobolus immersus RN42</name>
    <dbReference type="NCBI Taxonomy" id="1160509"/>
    <lineage>
        <taxon>Eukaryota</taxon>
        <taxon>Fungi</taxon>
        <taxon>Dikarya</taxon>
        <taxon>Ascomycota</taxon>
        <taxon>Pezizomycotina</taxon>
        <taxon>Pezizomycetes</taxon>
        <taxon>Pezizales</taxon>
        <taxon>Ascobolaceae</taxon>
        <taxon>Ascobolus</taxon>
    </lineage>
</organism>
<dbReference type="EMBL" id="ML119708">
    <property type="protein sequence ID" value="RPA78670.1"/>
    <property type="molecule type" value="Genomic_DNA"/>
</dbReference>
<sequence>MAVLIPKSTDQQLSPLLYGPSSTPSGSILGRTLHSPTPLITAADAHTLTLSTTHTLLDSTSGAAVSCLGHSHPVVTSALISTLSTPAPVYVNSILFNTPIAEEAGSVILSEANAAATACGGAEDSFGRVYFCGSGSEACEAALKLGRQYFVEKEGAGTKRRRWISRWGSYHGTTLGALSVSGHYARRKVFEDILLPQGEGGNVSFVSACNAYRGKKEGETDWDYGQRLVRELDEEFQRVGPDSVIAFLAEPVVGAALGCVTAVEGYWKGCKEVCERYGALMVADEVMCGIGRTGGMFAFQAEGVVPDLVTVGKGLGGGYVPVAGVVVGQKVVGVLDKGTGAFAHGHTYQAHPLACTAIVAVQKVIRQENLLANVVTRGKQLEALLEEQLAGHKHVGNIRGRGLFWGIEFVKDKETKEPFPVSDGVSSKVCERALELGICLYPCAGSAGEGKGDHVLICPPYTITEGEIEKIVEVARRAVVDVLGE</sequence>
<dbReference type="PANTHER" id="PTHR43094">
    <property type="entry name" value="AMINOTRANSFERASE"/>
    <property type="match status" value="1"/>
</dbReference>